<proteinExistence type="predicted"/>
<sequence>MSNFNTQVHLLADNAGTPGQVITNPNFQIGDRFFIEVLMKDSDPSPVGLISSAINVNFNPAIIHSLDSFSAPIALNNSLVTQSFPMFRTGTLDSLNGSIINLGGGSFPAIGMGSVIGINQLDRFSLMHFETLAGGNSNLEVNVDLSQTGFADGSIANSNNQNQFTQNIVVLSENPPPSVPESTPTVGLLLIGILMALKIFGFPRQNKNHDPG</sequence>
<reference evidence="2" key="1">
    <citation type="journal article" date="2011" name="MBio">
        <title>Novel metabolic attributes of the genus Cyanothece, comprising a group of unicellular nitrogen-fixing Cyanobacteria.</title>
        <authorList>
            <person name="Bandyopadhyay A."/>
            <person name="Elvitigala T."/>
            <person name="Welsh E."/>
            <person name="Stockel J."/>
            <person name="Liberton M."/>
            <person name="Min H."/>
            <person name="Sherman L.A."/>
            <person name="Pakrasi H.B."/>
        </authorList>
    </citation>
    <scope>NUCLEOTIDE SEQUENCE [LARGE SCALE GENOMIC DNA]</scope>
    <source>
        <strain evidence="2">PCC 7822</strain>
    </source>
</reference>
<dbReference type="EMBL" id="CP002198">
    <property type="protein sequence ID" value="ADN12622.1"/>
    <property type="molecule type" value="Genomic_DNA"/>
</dbReference>
<dbReference type="AlphaFoldDB" id="E0U9D0"/>
<dbReference type="Proteomes" id="UP000008206">
    <property type="component" value="Chromosome"/>
</dbReference>
<protein>
    <submittedName>
        <fullName evidence="1">Uncharacterized protein</fullName>
    </submittedName>
</protein>
<evidence type="ECO:0000313" key="2">
    <source>
        <dbReference type="Proteomes" id="UP000008206"/>
    </source>
</evidence>
<dbReference type="RefSeq" id="WP_013320732.1">
    <property type="nucleotide sequence ID" value="NC_014501.1"/>
</dbReference>
<accession>E0U9D0</accession>
<dbReference type="KEGG" id="cyj:Cyan7822_0585"/>
<name>E0U9D0_GLOV7</name>
<dbReference type="STRING" id="497965.Cyan7822_0585"/>
<dbReference type="OrthoDB" id="431170at2"/>
<gene>
    <name evidence="1" type="ordered locus">Cyan7822_0585</name>
</gene>
<evidence type="ECO:0000313" key="1">
    <source>
        <dbReference type="EMBL" id="ADN12622.1"/>
    </source>
</evidence>
<keyword evidence="2" id="KW-1185">Reference proteome</keyword>
<organism evidence="1 2">
    <name type="scientific">Gloeothece verrucosa (strain PCC 7822)</name>
    <name type="common">Cyanothece sp. (strain PCC 7822)</name>
    <dbReference type="NCBI Taxonomy" id="497965"/>
    <lineage>
        <taxon>Bacteria</taxon>
        <taxon>Bacillati</taxon>
        <taxon>Cyanobacteriota</taxon>
        <taxon>Cyanophyceae</taxon>
        <taxon>Oscillatoriophycideae</taxon>
        <taxon>Chroococcales</taxon>
        <taxon>Aphanothecaceae</taxon>
        <taxon>Gloeothece</taxon>
        <taxon>Gloeothece verrucosa</taxon>
    </lineage>
</organism>
<dbReference type="eggNOG" id="COG2931">
    <property type="taxonomic scope" value="Bacteria"/>
</dbReference>
<dbReference type="HOGENOM" id="CLU_1330677_0_0_3"/>